<name>A0A7W7QPN8_9ACTN</name>
<dbReference type="NCBIfam" id="NF038083">
    <property type="entry name" value="CU044_5270_fam"/>
    <property type="match status" value="1"/>
</dbReference>
<evidence type="ECO:0000256" key="1">
    <source>
        <dbReference type="SAM" id="MobiDB-lite"/>
    </source>
</evidence>
<dbReference type="Proteomes" id="UP000552644">
    <property type="component" value="Unassembled WGS sequence"/>
</dbReference>
<gene>
    <name evidence="3" type="ORF">FHS44_004481</name>
</gene>
<dbReference type="InterPro" id="IPR047789">
    <property type="entry name" value="CU044_5270-like"/>
</dbReference>
<dbReference type="RefSeq" id="WP_184717541.1">
    <property type="nucleotide sequence ID" value="NZ_JACHJP010000004.1"/>
</dbReference>
<comment type="caution">
    <text evidence="3">The sequence shown here is derived from an EMBL/GenBank/DDBJ whole genome shotgun (WGS) entry which is preliminary data.</text>
</comment>
<dbReference type="EMBL" id="JACHJP010000004">
    <property type="protein sequence ID" value="MBB4917373.1"/>
    <property type="molecule type" value="Genomic_DNA"/>
</dbReference>
<evidence type="ECO:0000313" key="3">
    <source>
        <dbReference type="EMBL" id="MBB4917373.1"/>
    </source>
</evidence>
<keyword evidence="2" id="KW-0812">Transmembrane</keyword>
<dbReference type="AlphaFoldDB" id="A0A7W7QPN8"/>
<keyword evidence="4" id="KW-1185">Reference proteome</keyword>
<evidence type="ECO:0008006" key="5">
    <source>
        <dbReference type="Google" id="ProtNLM"/>
    </source>
</evidence>
<keyword evidence="2" id="KW-0472">Membrane</keyword>
<evidence type="ECO:0000256" key="2">
    <source>
        <dbReference type="SAM" id="Phobius"/>
    </source>
</evidence>
<keyword evidence="2" id="KW-1133">Transmembrane helix</keyword>
<sequence length="364" mass="39165">MDDLAQIRTLMSVPPPTPEVVAEGRALLTAAFQESTRREPTVGRIRRAVRAARWTALGAGLLGVAATAAIVLASPETPAPAPGHSVTTLSARDVFLAAADSTSRTPATGKYWVRKAVNGMQHGTPDNRYVLQETTSVETWAPRTPGGRVWLIRQEQGAAPATPKDEKAWRAAGSPRSWTYHDPESTLSAEPGERHALWDDTGKSLTLLGVPMTPETLNALPTTPEGIRAYLEKVITKGYSSEPIDMNAELYGVGTQLVTNFPVSPEVRAAVYRMCAALPGVTALGKVTDPLGRTGQAVSFQEGPALRTRFVLDTATGQPLASESTYTYHGRQYEIYTAIDSIAWTDEEPALPAKQSPMNRPARP</sequence>
<organism evidence="3 4">
    <name type="scientific">Streptosporangium saharense</name>
    <dbReference type="NCBI Taxonomy" id="1706840"/>
    <lineage>
        <taxon>Bacteria</taxon>
        <taxon>Bacillati</taxon>
        <taxon>Actinomycetota</taxon>
        <taxon>Actinomycetes</taxon>
        <taxon>Streptosporangiales</taxon>
        <taxon>Streptosporangiaceae</taxon>
        <taxon>Streptosporangium</taxon>
    </lineage>
</organism>
<feature type="region of interest" description="Disordered" evidence="1">
    <location>
        <begin position="157"/>
        <end position="188"/>
    </location>
</feature>
<reference evidence="3 4" key="1">
    <citation type="submission" date="2020-08" db="EMBL/GenBank/DDBJ databases">
        <title>Genomic Encyclopedia of Type Strains, Phase III (KMG-III): the genomes of soil and plant-associated and newly described type strains.</title>
        <authorList>
            <person name="Whitman W."/>
        </authorList>
    </citation>
    <scope>NUCLEOTIDE SEQUENCE [LARGE SCALE GENOMIC DNA]</scope>
    <source>
        <strain evidence="3 4">CECT 8840</strain>
    </source>
</reference>
<feature type="transmembrane region" description="Helical" evidence="2">
    <location>
        <begin position="54"/>
        <end position="73"/>
    </location>
</feature>
<accession>A0A7W7QPN8</accession>
<proteinExistence type="predicted"/>
<protein>
    <recommendedName>
        <fullName evidence="5">CU044_5270 family protein</fullName>
    </recommendedName>
</protein>
<evidence type="ECO:0000313" key="4">
    <source>
        <dbReference type="Proteomes" id="UP000552644"/>
    </source>
</evidence>